<proteinExistence type="predicted"/>
<dbReference type="EMBL" id="JAPFQO010000013">
    <property type="protein sequence ID" value="MCX2741816.1"/>
    <property type="molecule type" value="Genomic_DNA"/>
</dbReference>
<comment type="caution">
    <text evidence="1">The sequence shown here is derived from an EMBL/GenBank/DDBJ whole genome shotgun (WGS) entry which is preliminary data.</text>
</comment>
<accession>A0ABT3RK40</accession>
<sequence>MVIFETPSALVTYQKQERLLLIQWLRKPDMDLFMDTYLHALQFVCEHQQTYYFCTDQSQIGPLDREQESWLNQEYYPKVYDCIKDEIYAAIVFSNSHFKAIVTNYQASVTLPQQHFIHFNYFTKQQEALQWLLDLKKGQDVALISPTN</sequence>
<gene>
    <name evidence="1" type="ORF">OO017_17805</name>
</gene>
<name>A0ABT3RK40_9BACT</name>
<evidence type="ECO:0000313" key="1">
    <source>
        <dbReference type="EMBL" id="MCX2741816.1"/>
    </source>
</evidence>
<reference evidence="1 2" key="1">
    <citation type="submission" date="2022-11" db="EMBL/GenBank/DDBJ databases">
        <title>The characterization of three novel Bacteroidetes species and genomic analysis of their roles in tidal elemental geochemical cycles.</title>
        <authorList>
            <person name="Ma K.-J."/>
        </authorList>
    </citation>
    <scope>NUCLEOTIDE SEQUENCE [LARGE SCALE GENOMIC DNA]</scope>
    <source>
        <strain evidence="1 2">M82</strain>
    </source>
</reference>
<dbReference type="RefSeq" id="WP_266054052.1">
    <property type="nucleotide sequence ID" value="NZ_JAPFQO010000013.1"/>
</dbReference>
<protein>
    <recommendedName>
        <fullName evidence="3">STAS/SEC14 domain-containing protein</fullName>
    </recommendedName>
</protein>
<evidence type="ECO:0008006" key="3">
    <source>
        <dbReference type="Google" id="ProtNLM"/>
    </source>
</evidence>
<organism evidence="1 2">
    <name type="scientific">Pontibacter anaerobius</name>
    <dbReference type="NCBI Taxonomy" id="2993940"/>
    <lineage>
        <taxon>Bacteria</taxon>
        <taxon>Pseudomonadati</taxon>
        <taxon>Bacteroidota</taxon>
        <taxon>Cytophagia</taxon>
        <taxon>Cytophagales</taxon>
        <taxon>Hymenobacteraceae</taxon>
        <taxon>Pontibacter</taxon>
    </lineage>
</organism>
<keyword evidence="2" id="KW-1185">Reference proteome</keyword>
<evidence type="ECO:0000313" key="2">
    <source>
        <dbReference type="Proteomes" id="UP001207228"/>
    </source>
</evidence>
<dbReference type="Proteomes" id="UP001207228">
    <property type="component" value="Unassembled WGS sequence"/>
</dbReference>